<accession>A0AAX6S8P1</accession>
<dbReference type="EC" id="3.4.19.12" evidence="3"/>
<evidence type="ECO:0000256" key="3">
    <source>
        <dbReference type="ARBA" id="ARBA00012759"/>
    </source>
</evidence>
<dbReference type="Gene3D" id="3.90.70.80">
    <property type="match status" value="1"/>
</dbReference>
<dbReference type="PANTHER" id="PTHR12419">
    <property type="entry name" value="OTU DOMAIN CONTAINING PROTEIN"/>
    <property type="match status" value="1"/>
</dbReference>
<evidence type="ECO:0000256" key="5">
    <source>
        <dbReference type="ARBA" id="ARBA00022786"/>
    </source>
</evidence>
<organism evidence="14 15">
    <name type="scientific">Heterocephalus glaber</name>
    <name type="common">Naked mole rat</name>
    <dbReference type="NCBI Taxonomy" id="10181"/>
    <lineage>
        <taxon>Eukaryota</taxon>
        <taxon>Metazoa</taxon>
        <taxon>Chordata</taxon>
        <taxon>Craniata</taxon>
        <taxon>Vertebrata</taxon>
        <taxon>Euteleostomi</taxon>
        <taxon>Mammalia</taxon>
        <taxon>Eutheria</taxon>
        <taxon>Euarchontoglires</taxon>
        <taxon>Glires</taxon>
        <taxon>Rodentia</taxon>
        <taxon>Hystricomorpha</taxon>
        <taxon>Bathyergidae</taxon>
        <taxon>Heterocephalus</taxon>
    </lineage>
</organism>
<feature type="region of interest" description="Disordered" evidence="12">
    <location>
        <begin position="582"/>
        <end position="609"/>
    </location>
</feature>
<evidence type="ECO:0000259" key="13">
    <source>
        <dbReference type="PROSITE" id="PS50802"/>
    </source>
</evidence>
<evidence type="ECO:0000313" key="14">
    <source>
        <dbReference type="Proteomes" id="UP000694906"/>
    </source>
</evidence>
<dbReference type="GO" id="GO:0061578">
    <property type="term" value="F:K63-linked deubiquitinase activity"/>
    <property type="evidence" value="ECO:0007669"/>
    <property type="project" value="TreeGrafter"/>
</dbReference>
<dbReference type="GO" id="GO:0004843">
    <property type="term" value="F:cysteine-type deubiquitinase activity"/>
    <property type="evidence" value="ECO:0007669"/>
    <property type="project" value="UniProtKB-EC"/>
</dbReference>
<dbReference type="Pfam" id="PF02338">
    <property type="entry name" value="OTU"/>
    <property type="match status" value="1"/>
</dbReference>
<feature type="compositionally biased region" description="Pro residues" evidence="12">
    <location>
        <begin position="11"/>
        <end position="30"/>
    </location>
</feature>
<dbReference type="InterPro" id="IPR003323">
    <property type="entry name" value="OTU_dom"/>
</dbReference>
<protein>
    <recommendedName>
        <fullName evidence="11">OTU domain-containing protein 5</fullName>
        <ecNumber evidence="3">3.4.19.12</ecNumber>
    </recommendedName>
    <alternativeName>
        <fullName evidence="8">Deubiquitinating enzyme A</fullName>
    </alternativeName>
</protein>
<dbReference type="PANTHER" id="PTHR12419:SF4">
    <property type="entry name" value="OTU DOMAIN-CONTAINING PROTEIN 5"/>
    <property type="match status" value="1"/>
</dbReference>
<dbReference type="GO" id="GO:0006508">
    <property type="term" value="P:proteolysis"/>
    <property type="evidence" value="ECO:0007669"/>
    <property type="project" value="UniProtKB-KW"/>
</dbReference>
<dbReference type="Proteomes" id="UP000694906">
    <property type="component" value="Unplaced"/>
</dbReference>
<sequence>MTILPKKKPPPPDADPANEPPPPGPLPPAPRRGGGVGVGGSGTGVGGGDRDRDSGVVGARPRASPPPQGPLPGPPGALHRWALAVPPGAVAGPRPQQASPPPCGAPGGPGGGPGDTLGGAAAGVGAAGVVVGVGGAVGGCCSGPGHSKRRRQAPGVGAVGGGSPEREEVGAGYNSEDEYEAAAARIEAMDPATVEQEHWFEKALRDKKGFIIKQMKEDGACLFRAVAHRADQVYGDQDMHEVVRKHCMDYLMKNADYFSNYVTEDFTTYINRKRKNNCHGNHIEMQAMAEMYNRPVEVYQYSTEPINTFHGIHQNEDEPIRVSYHRNIHYNSVVNPNKATIGVGLGLPSFKPGEYNLDVVVRACNPSTPEAETGGSPRVRGQHGYIFAEQSLMKNAIKTSEESWIEQQMLEDKKRATDWEATNEAIEEQVARESYLQWLRDQEKQARQVRGPSQPRKASATCSSATAAASSGLEEWTSRSPRQRSSASSPEHPELHAELGIKPPSPGTVLALAKPPSPCAPGTSSQFSAGADRATSPLVSLYPALECRALIQQMSPSAFAGLNDWDDDEILASVLAVSQQEYLDRDSGKGAEGRRQAQTTRQPGKPQRRCLEESLLPALPSEIRSTCRPSPHSYVRELGRRSEKFLFPVSQECLSLQY</sequence>
<comment type="function">
    <text evidence="9">Deubiquitinating enzyme that functions as a negative regulator of the innate immune system. Has peptidase activity towards 'Lys-48'- and 'Lys-63'-linked polyubiquitin chains. Can also cleave 'Lys-11'-linked ubiquitin chains (in vitro). Acts via TRAF3 deubiquitination and subsequent suppression of type I interferon (IFN) production. Controls neuroectodermal differentiation through cleaving 'Lys-48'-linked ubiquitin chains to counteract degradation of select chromatin regulators such as ARID1A, HDAC2 and HCF1. Acts as a positive regulator of mTORC1 and mTORC2 signaling following phosphorylation by MTOR: acts by mediating deubiquitination of BTRC, leading to its stability.</text>
</comment>
<proteinExistence type="inferred from homology"/>
<dbReference type="GO" id="GO:0030154">
    <property type="term" value="P:cell differentiation"/>
    <property type="evidence" value="ECO:0007669"/>
    <property type="project" value="UniProtKB-ARBA"/>
</dbReference>
<dbReference type="GO" id="GO:0016579">
    <property type="term" value="P:protein deubiquitination"/>
    <property type="evidence" value="ECO:0007669"/>
    <property type="project" value="TreeGrafter"/>
</dbReference>
<dbReference type="SUPFAM" id="SSF54001">
    <property type="entry name" value="Cysteine proteinases"/>
    <property type="match status" value="1"/>
</dbReference>
<feature type="compositionally biased region" description="Basic and acidic residues" evidence="12">
    <location>
        <begin position="582"/>
        <end position="595"/>
    </location>
</feature>
<dbReference type="CTD" id="55593"/>
<reference evidence="15" key="1">
    <citation type="submission" date="2025-08" db="UniProtKB">
        <authorList>
            <consortium name="RefSeq"/>
        </authorList>
    </citation>
    <scope>IDENTIFICATION</scope>
</reference>
<feature type="region of interest" description="Disordered" evidence="12">
    <location>
        <begin position="143"/>
        <end position="173"/>
    </location>
</feature>
<dbReference type="CDD" id="cd22752">
    <property type="entry name" value="OTU_OTUD5-like"/>
    <property type="match status" value="1"/>
</dbReference>
<evidence type="ECO:0000256" key="1">
    <source>
        <dbReference type="ARBA" id="ARBA00000707"/>
    </source>
</evidence>
<dbReference type="RefSeq" id="XP_021105676.1">
    <property type="nucleotide sequence ID" value="XM_021250017.1"/>
</dbReference>
<feature type="compositionally biased region" description="Low complexity" evidence="12">
    <location>
        <begin position="478"/>
        <end position="490"/>
    </location>
</feature>
<dbReference type="InterPro" id="IPR050704">
    <property type="entry name" value="Peptidase_C85-like"/>
</dbReference>
<evidence type="ECO:0000256" key="11">
    <source>
        <dbReference type="ARBA" id="ARBA00074855"/>
    </source>
</evidence>
<feature type="compositionally biased region" description="Gly residues" evidence="12">
    <location>
        <begin position="32"/>
        <end position="47"/>
    </location>
</feature>
<feature type="compositionally biased region" description="Low complexity" evidence="12">
    <location>
        <begin position="458"/>
        <end position="471"/>
    </location>
</feature>
<keyword evidence="6" id="KW-0378">Hydrolase</keyword>
<dbReference type="InterPro" id="IPR038765">
    <property type="entry name" value="Papain-like_cys_pep_sf"/>
</dbReference>
<dbReference type="GO" id="GO:0001818">
    <property type="term" value="P:negative regulation of cytokine production"/>
    <property type="evidence" value="ECO:0007669"/>
    <property type="project" value="UniProtKB-ARBA"/>
</dbReference>
<dbReference type="GeneID" id="101712863"/>
<comment type="subunit">
    <text evidence="10">Interacts with TRAF3.</text>
</comment>
<feature type="compositionally biased region" description="Low complexity" evidence="12">
    <location>
        <begin position="84"/>
        <end position="97"/>
    </location>
</feature>
<gene>
    <name evidence="15" type="primary">Otud5</name>
</gene>
<name>A0AAX6S8P1_HETGA</name>
<evidence type="ECO:0000256" key="2">
    <source>
        <dbReference type="ARBA" id="ARBA00010407"/>
    </source>
</evidence>
<comment type="similarity">
    <text evidence="2">Belongs to the peptidase C85 family.</text>
</comment>
<dbReference type="FunFam" id="3.90.70.80:FF:000002">
    <property type="entry name" value="OTU domain-containing protein 5 isoform X2"/>
    <property type="match status" value="1"/>
</dbReference>
<evidence type="ECO:0000256" key="7">
    <source>
        <dbReference type="ARBA" id="ARBA00022807"/>
    </source>
</evidence>
<comment type="catalytic activity">
    <reaction evidence="1">
        <text>Thiol-dependent hydrolysis of ester, thioester, amide, peptide and isopeptide bonds formed by the C-terminal Gly of ubiquitin (a 76-residue protein attached to proteins as an intracellular targeting signal).</text>
        <dbReference type="EC" id="3.4.19.12"/>
    </reaction>
</comment>
<evidence type="ECO:0000256" key="4">
    <source>
        <dbReference type="ARBA" id="ARBA00022670"/>
    </source>
</evidence>
<feature type="region of interest" description="Disordered" evidence="12">
    <location>
        <begin position="1"/>
        <end position="116"/>
    </location>
</feature>
<feature type="compositionally biased region" description="Pro residues" evidence="12">
    <location>
        <begin position="63"/>
        <end position="75"/>
    </location>
</feature>
<feature type="domain" description="OTU" evidence="13">
    <location>
        <begin position="210"/>
        <end position="336"/>
    </location>
</feature>
<feature type="compositionally biased region" description="Gly residues" evidence="12">
    <location>
        <begin position="105"/>
        <end position="116"/>
    </location>
</feature>
<feature type="region of interest" description="Disordered" evidence="12">
    <location>
        <begin position="446"/>
        <end position="530"/>
    </location>
</feature>
<keyword evidence="4" id="KW-0645">Protease</keyword>
<evidence type="ECO:0000256" key="8">
    <source>
        <dbReference type="ARBA" id="ARBA00033460"/>
    </source>
</evidence>
<dbReference type="PROSITE" id="PS50802">
    <property type="entry name" value="OTU"/>
    <property type="match status" value="1"/>
</dbReference>
<keyword evidence="7" id="KW-0788">Thiol protease</keyword>
<evidence type="ECO:0000313" key="15">
    <source>
        <dbReference type="RefSeq" id="XP_021105676.1"/>
    </source>
</evidence>
<keyword evidence="14" id="KW-1185">Reference proteome</keyword>
<evidence type="ECO:0000256" key="12">
    <source>
        <dbReference type="SAM" id="MobiDB-lite"/>
    </source>
</evidence>
<evidence type="ECO:0000256" key="9">
    <source>
        <dbReference type="ARBA" id="ARBA00056240"/>
    </source>
</evidence>
<dbReference type="AlphaFoldDB" id="A0AAX6S8P1"/>
<keyword evidence="5" id="KW-0833">Ubl conjugation pathway</keyword>
<evidence type="ECO:0000256" key="6">
    <source>
        <dbReference type="ARBA" id="ARBA00022801"/>
    </source>
</evidence>
<evidence type="ECO:0000256" key="10">
    <source>
        <dbReference type="ARBA" id="ARBA00062200"/>
    </source>
</evidence>